<accession>A0AAD7BAH9</accession>
<name>A0AAD7BAH9_9AGAR</name>
<proteinExistence type="predicted"/>
<keyword evidence="3" id="KW-1185">Reference proteome</keyword>
<evidence type="ECO:0000313" key="3">
    <source>
        <dbReference type="Proteomes" id="UP001221142"/>
    </source>
</evidence>
<dbReference type="Proteomes" id="UP001221142">
    <property type="component" value="Unassembled WGS sequence"/>
</dbReference>
<organism evidence="2 3">
    <name type="scientific">Roridomyces roridus</name>
    <dbReference type="NCBI Taxonomy" id="1738132"/>
    <lineage>
        <taxon>Eukaryota</taxon>
        <taxon>Fungi</taxon>
        <taxon>Dikarya</taxon>
        <taxon>Basidiomycota</taxon>
        <taxon>Agaricomycotina</taxon>
        <taxon>Agaricomycetes</taxon>
        <taxon>Agaricomycetidae</taxon>
        <taxon>Agaricales</taxon>
        <taxon>Marasmiineae</taxon>
        <taxon>Mycenaceae</taxon>
        <taxon>Roridomyces</taxon>
    </lineage>
</organism>
<reference evidence="2" key="1">
    <citation type="submission" date="2023-03" db="EMBL/GenBank/DDBJ databases">
        <title>Massive genome expansion in bonnet fungi (Mycena s.s.) driven by repeated elements and novel gene families across ecological guilds.</title>
        <authorList>
            <consortium name="Lawrence Berkeley National Laboratory"/>
            <person name="Harder C.B."/>
            <person name="Miyauchi S."/>
            <person name="Viragh M."/>
            <person name="Kuo A."/>
            <person name="Thoen E."/>
            <person name="Andreopoulos B."/>
            <person name="Lu D."/>
            <person name="Skrede I."/>
            <person name="Drula E."/>
            <person name="Henrissat B."/>
            <person name="Morin E."/>
            <person name="Kohler A."/>
            <person name="Barry K."/>
            <person name="LaButti K."/>
            <person name="Morin E."/>
            <person name="Salamov A."/>
            <person name="Lipzen A."/>
            <person name="Mereny Z."/>
            <person name="Hegedus B."/>
            <person name="Baldrian P."/>
            <person name="Stursova M."/>
            <person name="Weitz H."/>
            <person name="Taylor A."/>
            <person name="Grigoriev I.V."/>
            <person name="Nagy L.G."/>
            <person name="Martin F."/>
            <person name="Kauserud H."/>
        </authorList>
    </citation>
    <scope>NUCLEOTIDE SEQUENCE</scope>
    <source>
        <strain evidence="2">9284</strain>
    </source>
</reference>
<sequence>MFSKLLAVFAFLAASNAAVLERTDDTCDVTLKYVELGTTAVTQTATVTLGQCTQLNGVFVAYDVIRLLNPTETDDCKKSTGQQLFFYATGDCTGTSGSYTSGAVSMKTA</sequence>
<gene>
    <name evidence="2" type="ORF">FB45DRAFT_936569</name>
</gene>
<evidence type="ECO:0000256" key="1">
    <source>
        <dbReference type="SAM" id="SignalP"/>
    </source>
</evidence>
<keyword evidence="1" id="KW-0732">Signal</keyword>
<feature type="signal peptide" evidence="1">
    <location>
        <begin position="1"/>
        <end position="17"/>
    </location>
</feature>
<evidence type="ECO:0000313" key="2">
    <source>
        <dbReference type="EMBL" id="KAJ7614989.1"/>
    </source>
</evidence>
<dbReference type="EMBL" id="JARKIF010000025">
    <property type="protein sequence ID" value="KAJ7614989.1"/>
    <property type="molecule type" value="Genomic_DNA"/>
</dbReference>
<dbReference type="AlphaFoldDB" id="A0AAD7BAH9"/>
<protein>
    <submittedName>
        <fullName evidence="2">Uncharacterized protein</fullName>
    </submittedName>
</protein>
<feature type="chain" id="PRO_5042148154" evidence="1">
    <location>
        <begin position="18"/>
        <end position="109"/>
    </location>
</feature>
<comment type="caution">
    <text evidence="2">The sequence shown here is derived from an EMBL/GenBank/DDBJ whole genome shotgun (WGS) entry which is preliminary data.</text>
</comment>